<keyword evidence="8" id="KW-0472">Membrane</keyword>
<evidence type="ECO:0000256" key="10">
    <source>
        <dbReference type="SAM" id="MobiDB-lite"/>
    </source>
</evidence>
<dbReference type="GO" id="GO:0045275">
    <property type="term" value="C:respiratory chain complex III"/>
    <property type="evidence" value="ECO:0007669"/>
    <property type="project" value="InterPro"/>
</dbReference>
<dbReference type="InterPro" id="IPR003197">
    <property type="entry name" value="QCR7"/>
</dbReference>
<evidence type="ECO:0000256" key="3">
    <source>
        <dbReference type="ARBA" id="ARBA00022448"/>
    </source>
</evidence>
<evidence type="ECO:0000256" key="5">
    <source>
        <dbReference type="ARBA" id="ARBA00022792"/>
    </source>
</evidence>
<dbReference type="Pfam" id="PF02271">
    <property type="entry name" value="UCR_14kD"/>
    <property type="match status" value="1"/>
</dbReference>
<keyword evidence="7" id="KW-0496">Mitochondrion</keyword>
<evidence type="ECO:0000313" key="11">
    <source>
        <dbReference type="EMBL" id="ATY66949.1"/>
    </source>
</evidence>
<dbReference type="VEuPathDB" id="FungiDB:CCM_03647"/>
<evidence type="ECO:0000256" key="7">
    <source>
        <dbReference type="ARBA" id="ARBA00023128"/>
    </source>
</evidence>
<keyword evidence="4" id="KW-0679">Respiratory chain</keyword>
<dbReference type="SUPFAM" id="SSF81524">
    <property type="entry name" value="14 kDa protein of cytochrome bc1 complex (Ubiquinol-cytochrome c reductase)"/>
    <property type="match status" value="1"/>
</dbReference>
<proteinExistence type="inferred from homology"/>
<feature type="region of interest" description="Disordered" evidence="10">
    <location>
        <begin position="1"/>
        <end position="24"/>
    </location>
</feature>
<dbReference type="Proteomes" id="UP000323067">
    <property type="component" value="Chromosome ii"/>
</dbReference>
<dbReference type="OrthoDB" id="425749at2759"/>
<keyword evidence="5" id="KW-0999">Mitochondrion inner membrane</keyword>
<organism evidence="11 12">
    <name type="scientific">Cordyceps militaris</name>
    <name type="common">Caterpillar fungus</name>
    <name type="synonym">Clavaria militaris</name>
    <dbReference type="NCBI Taxonomy" id="73501"/>
    <lineage>
        <taxon>Eukaryota</taxon>
        <taxon>Fungi</taxon>
        <taxon>Dikarya</taxon>
        <taxon>Ascomycota</taxon>
        <taxon>Pezizomycotina</taxon>
        <taxon>Sordariomycetes</taxon>
        <taxon>Hypocreomycetidae</taxon>
        <taxon>Hypocreales</taxon>
        <taxon>Cordycipitaceae</taxon>
        <taxon>Cordyceps</taxon>
    </lineage>
</organism>
<dbReference type="AlphaFoldDB" id="A0A2H4SV16"/>
<dbReference type="PANTHER" id="PTHR12022:SF0">
    <property type="entry name" value="CYTOCHROME B-C1 COMPLEX SUBUNIT 7"/>
    <property type="match status" value="1"/>
</dbReference>
<dbReference type="PANTHER" id="PTHR12022">
    <property type="entry name" value="UBIQUINOL-CYTOCHROME C REDUCTASE COMPLEX 14 KD PROTEIN"/>
    <property type="match status" value="1"/>
</dbReference>
<evidence type="ECO:0000256" key="4">
    <source>
        <dbReference type="ARBA" id="ARBA00022660"/>
    </source>
</evidence>
<accession>A0A2H4SV16</accession>
<evidence type="ECO:0000256" key="8">
    <source>
        <dbReference type="ARBA" id="ARBA00023136"/>
    </source>
</evidence>
<gene>
    <name evidence="11" type="ORF">A9K55_001141</name>
</gene>
<comment type="similarity">
    <text evidence="2">Belongs to the UQCRB/QCR7 family.</text>
</comment>
<keyword evidence="3" id="KW-0813">Transport</keyword>
<dbReference type="InterPro" id="IPR036544">
    <property type="entry name" value="QCR7_sf"/>
</dbReference>
<dbReference type="EMBL" id="CP023327">
    <property type="protein sequence ID" value="ATY66949.1"/>
    <property type="molecule type" value="Genomic_DNA"/>
</dbReference>
<reference evidence="11 12" key="1">
    <citation type="journal article" date="2017" name="BMC Genomics">
        <title>Chromosome level assembly and secondary metabolite potential of the parasitic fungus Cordyceps militaris.</title>
        <authorList>
            <person name="Kramer G.J."/>
            <person name="Nodwell J.R."/>
        </authorList>
    </citation>
    <scope>NUCLEOTIDE SEQUENCE [LARGE SCALE GENOMIC DNA]</scope>
    <source>
        <strain evidence="11 12">ATCC 34164</strain>
    </source>
</reference>
<dbReference type="GO" id="GO:0006122">
    <property type="term" value="P:mitochondrial electron transport, ubiquinol to cytochrome c"/>
    <property type="evidence" value="ECO:0007669"/>
    <property type="project" value="InterPro"/>
</dbReference>
<protein>
    <recommendedName>
        <fullName evidence="9">Complex III subunit 7</fullName>
    </recommendedName>
</protein>
<evidence type="ECO:0000256" key="9">
    <source>
        <dbReference type="ARBA" id="ARBA00031684"/>
    </source>
</evidence>
<evidence type="ECO:0000256" key="2">
    <source>
        <dbReference type="ARBA" id="ARBA00008554"/>
    </source>
</evidence>
<dbReference type="VEuPathDB" id="FungiDB:A9K55_001141"/>
<evidence type="ECO:0000256" key="6">
    <source>
        <dbReference type="ARBA" id="ARBA00022982"/>
    </source>
</evidence>
<comment type="subcellular location">
    <subcellularLocation>
        <location evidence="1">Mitochondrion inner membrane</location>
        <topology evidence="1">Peripheral membrane protein</topology>
        <orientation evidence="1">Matrix side</orientation>
    </subcellularLocation>
</comment>
<dbReference type="Gene3D" id="1.10.1090.10">
    <property type="entry name" value="Cytochrome b-c1 complex subunit 7"/>
    <property type="match status" value="1"/>
</dbReference>
<sequence length="154" mass="18043">MLPYSIKTRRTRLDPFSPPTPRQVSPVHRTAIMVSLAPFVLRRPWLTKMLMPAATWYANAAGYRKLGLRFDDLLEEEREAVQIAIKRLSDQESYDRIYRLRRATQCSYQHKLLPKEDWTKPDEDTPYLRTIIAQVEAELAEKDALDSMTVIKKH</sequence>
<name>A0A2H4SV16_CORMI</name>
<evidence type="ECO:0000313" key="12">
    <source>
        <dbReference type="Proteomes" id="UP000323067"/>
    </source>
</evidence>
<dbReference type="FunFam" id="1.10.1090.10:FF:000001">
    <property type="entry name" value="Cytochrome b-c1 complex subunit 7"/>
    <property type="match status" value="1"/>
</dbReference>
<evidence type="ECO:0000256" key="1">
    <source>
        <dbReference type="ARBA" id="ARBA00004443"/>
    </source>
</evidence>
<keyword evidence="6" id="KW-0249">Electron transport</keyword>
<dbReference type="GO" id="GO:0005743">
    <property type="term" value="C:mitochondrial inner membrane"/>
    <property type="evidence" value="ECO:0007669"/>
    <property type="project" value="UniProtKB-SubCell"/>
</dbReference>